<organism evidence="2 3">
    <name type="scientific">Calothrix parasitica NIES-267</name>
    <dbReference type="NCBI Taxonomy" id="1973488"/>
    <lineage>
        <taxon>Bacteria</taxon>
        <taxon>Bacillati</taxon>
        <taxon>Cyanobacteriota</taxon>
        <taxon>Cyanophyceae</taxon>
        <taxon>Nostocales</taxon>
        <taxon>Calotrichaceae</taxon>
        <taxon>Calothrix</taxon>
    </lineage>
</organism>
<reference evidence="2 3" key="1">
    <citation type="submission" date="2017-06" db="EMBL/GenBank/DDBJ databases">
        <title>Genome sequencing of cyanobaciteial culture collection at National Institute for Environmental Studies (NIES).</title>
        <authorList>
            <person name="Hirose Y."/>
            <person name="Shimura Y."/>
            <person name="Fujisawa T."/>
            <person name="Nakamura Y."/>
            <person name="Kawachi M."/>
        </authorList>
    </citation>
    <scope>NUCLEOTIDE SEQUENCE [LARGE SCALE GENOMIC DNA]</scope>
    <source>
        <strain evidence="2 3">NIES-267</strain>
    </source>
</reference>
<keyword evidence="3" id="KW-1185">Reference proteome</keyword>
<dbReference type="EMBL" id="AP018227">
    <property type="protein sequence ID" value="BAY81604.1"/>
    <property type="molecule type" value="Genomic_DNA"/>
</dbReference>
<feature type="signal peptide" evidence="1">
    <location>
        <begin position="1"/>
        <end position="29"/>
    </location>
</feature>
<evidence type="ECO:0000256" key="1">
    <source>
        <dbReference type="SAM" id="SignalP"/>
    </source>
</evidence>
<keyword evidence="1" id="KW-0732">Signal</keyword>
<evidence type="ECO:0000313" key="2">
    <source>
        <dbReference type="EMBL" id="BAY81604.1"/>
    </source>
</evidence>
<protein>
    <submittedName>
        <fullName evidence="2">Uncharacterized protein</fullName>
    </submittedName>
</protein>
<gene>
    <name evidence="2" type="ORF">NIES267_10810</name>
</gene>
<evidence type="ECO:0000313" key="3">
    <source>
        <dbReference type="Proteomes" id="UP000218418"/>
    </source>
</evidence>
<accession>A0A1Z4LK82</accession>
<feature type="chain" id="PRO_5012757684" evidence="1">
    <location>
        <begin position="30"/>
        <end position="179"/>
    </location>
</feature>
<sequence>MKNKLATFVLSAALVIPGIIASTSNSADAKPTKQQAKQVLQILNQVSNSSRTIRVSTASATIGSVSTRSHTYKHTPGGRTGVNISLHEKILISRFLDEANCLVQIDGLNPRTGLPVKTPRLSCAGTNLNNYAQQRYWVDNGCAKVFYSNAYTFDYYQNQVGLQKFLTQIRAVANGSRWL</sequence>
<dbReference type="AlphaFoldDB" id="A0A1Z4LK82"/>
<dbReference type="Proteomes" id="UP000218418">
    <property type="component" value="Chromosome"/>
</dbReference>
<proteinExistence type="predicted"/>
<name>A0A1Z4LK82_9CYAN</name>